<evidence type="ECO:0000313" key="11">
    <source>
        <dbReference type="EMBL" id="KAG1347079.1"/>
    </source>
</evidence>
<accession>A0A8K0N346</accession>
<evidence type="ECO:0000256" key="4">
    <source>
        <dbReference type="ARBA" id="ARBA00022454"/>
    </source>
</evidence>
<gene>
    <name evidence="11" type="ORF">COCNU_06G009080</name>
</gene>
<evidence type="ECO:0000256" key="6">
    <source>
        <dbReference type="ARBA" id="ARBA00022934"/>
    </source>
</evidence>
<evidence type="ECO:0000313" key="12">
    <source>
        <dbReference type="Proteomes" id="UP000797356"/>
    </source>
</evidence>
<feature type="compositionally biased region" description="Basic residues" evidence="10">
    <location>
        <begin position="80"/>
        <end position="91"/>
    </location>
</feature>
<keyword evidence="5" id="KW-0597">Phosphoprotein</keyword>
<dbReference type="GO" id="GO:0005730">
    <property type="term" value="C:nucleolus"/>
    <property type="evidence" value="ECO:0007669"/>
    <property type="project" value="UniProtKB-SubCell"/>
</dbReference>
<keyword evidence="8" id="KW-0539">Nucleus</keyword>
<dbReference type="PANTHER" id="PTHR13557">
    <property type="entry name" value="COILED-COIL DOMAIN-CONTAINING PROTEIN 86"/>
    <property type="match status" value="1"/>
</dbReference>
<comment type="subcellular location">
    <subcellularLocation>
        <location evidence="1">Chromosome</location>
    </subcellularLocation>
    <subcellularLocation>
        <location evidence="2">Nucleus</location>
        <location evidence="2">Nucleolus</location>
    </subcellularLocation>
</comment>
<organism evidence="11 12">
    <name type="scientific">Cocos nucifera</name>
    <name type="common">Coconut palm</name>
    <dbReference type="NCBI Taxonomy" id="13894"/>
    <lineage>
        <taxon>Eukaryota</taxon>
        <taxon>Viridiplantae</taxon>
        <taxon>Streptophyta</taxon>
        <taxon>Embryophyta</taxon>
        <taxon>Tracheophyta</taxon>
        <taxon>Spermatophyta</taxon>
        <taxon>Magnoliopsida</taxon>
        <taxon>Liliopsida</taxon>
        <taxon>Arecaceae</taxon>
        <taxon>Arecoideae</taxon>
        <taxon>Cocoseae</taxon>
        <taxon>Attaleinae</taxon>
        <taxon>Cocos</taxon>
    </lineage>
</organism>
<sequence length="269" mass="30253">MACMLDFRCLDEGLGGQKNKRKRSESDGTESMDVDPNAAGGGGDVILPPSKRPALPSLENPEKPTFGRPTYDGVIAGKVSGRKWKQARTHRASAIAASRRGPSLEGRTREKELKRAFRERKEELKEEIRRNKEEKRKLREEREKRKQENTLRTGTRFQKITNPKTLKKIAKSKQRKLLRVIPDEVHFHPLPQSQEMSPKKVTTRRFTVSAAGSEIDPSIPAPSSVLQPPPPSTTMVDPEQFNLLMQQVQGLTKMVQTMRQPPTAIPSGC</sequence>
<feature type="compositionally biased region" description="Polar residues" evidence="10">
    <location>
        <begin position="150"/>
        <end position="164"/>
    </location>
</feature>
<feature type="region of interest" description="Disordered" evidence="10">
    <location>
        <begin position="212"/>
        <end position="235"/>
    </location>
</feature>
<reference evidence="11" key="1">
    <citation type="journal article" date="2017" name="Gigascience">
        <title>The genome draft of coconut (Cocos nucifera).</title>
        <authorList>
            <person name="Xiao Y."/>
            <person name="Xu P."/>
            <person name="Fan H."/>
            <person name="Baudouin L."/>
            <person name="Xia W."/>
            <person name="Bocs S."/>
            <person name="Xu J."/>
            <person name="Li Q."/>
            <person name="Guo A."/>
            <person name="Zhou L."/>
            <person name="Li J."/>
            <person name="Wu Y."/>
            <person name="Ma Z."/>
            <person name="Armero A."/>
            <person name="Issali A.E."/>
            <person name="Liu N."/>
            <person name="Peng M."/>
            <person name="Yang Y."/>
        </authorList>
    </citation>
    <scope>NUCLEOTIDE SEQUENCE</scope>
    <source>
        <tissue evidence="11">Spear leaf of Hainan Tall coconut</tissue>
    </source>
</reference>
<keyword evidence="4" id="KW-0158">Chromosome</keyword>
<comment type="function">
    <text evidence="9">Required for proper chromosome segregation during mitosis and error-free mitotic progression.</text>
</comment>
<evidence type="ECO:0000256" key="2">
    <source>
        <dbReference type="ARBA" id="ARBA00004604"/>
    </source>
</evidence>
<evidence type="ECO:0000256" key="8">
    <source>
        <dbReference type="ARBA" id="ARBA00023242"/>
    </source>
</evidence>
<feature type="compositionally biased region" description="Basic and acidic residues" evidence="10">
    <location>
        <begin position="106"/>
        <end position="149"/>
    </location>
</feature>
<evidence type="ECO:0000256" key="3">
    <source>
        <dbReference type="ARBA" id="ARBA00016738"/>
    </source>
</evidence>
<dbReference type="AlphaFoldDB" id="A0A8K0N346"/>
<dbReference type="GO" id="GO:0005694">
    <property type="term" value="C:chromosome"/>
    <property type="evidence" value="ECO:0007669"/>
    <property type="project" value="UniProtKB-SubCell"/>
</dbReference>
<dbReference type="OrthoDB" id="781329at2759"/>
<proteinExistence type="predicted"/>
<reference evidence="11" key="2">
    <citation type="submission" date="2019-07" db="EMBL/GenBank/DDBJ databases">
        <authorList>
            <person name="Yang Y."/>
            <person name="Bocs S."/>
            <person name="Baudouin L."/>
        </authorList>
    </citation>
    <scope>NUCLEOTIDE SEQUENCE</scope>
    <source>
        <tissue evidence="11">Spear leaf of Hainan Tall coconut</tissue>
    </source>
</reference>
<name>A0A8K0N346_COCNU</name>
<evidence type="ECO:0000256" key="10">
    <source>
        <dbReference type="SAM" id="MobiDB-lite"/>
    </source>
</evidence>
<dbReference type="InterPro" id="IPR026570">
    <property type="entry name" value="CCDC86"/>
</dbReference>
<keyword evidence="6" id="KW-0164">Citrullination</keyword>
<keyword evidence="12" id="KW-1185">Reference proteome</keyword>
<dbReference type="EMBL" id="CM017877">
    <property type="protein sequence ID" value="KAG1347079.1"/>
    <property type="molecule type" value="Genomic_DNA"/>
</dbReference>
<evidence type="ECO:0000256" key="1">
    <source>
        <dbReference type="ARBA" id="ARBA00004286"/>
    </source>
</evidence>
<dbReference type="Proteomes" id="UP000797356">
    <property type="component" value="Chromosome 6"/>
</dbReference>
<comment type="caution">
    <text evidence="11">The sequence shown here is derived from an EMBL/GenBank/DDBJ whole genome shotgun (WGS) entry which is preliminary data.</text>
</comment>
<protein>
    <recommendedName>
        <fullName evidence="3">Coiled-coil domain-containing protein 86</fullName>
    </recommendedName>
</protein>
<feature type="region of interest" description="Disordered" evidence="10">
    <location>
        <begin position="13"/>
        <end position="164"/>
    </location>
</feature>
<keyword evidence="7" id="KW-0175">Coiled coil</keyword>
<evidence type="ECO:0000256" key="9">
    <source>
        <dbReference type="ARBA" id="ARBA00093307"/>
    </source>
</evidence>
<dbReference type="PANTHER" id="PTHR13557:SF1">
    <property type="entry name" value="COILED-COIL DOMAIN-CONTAINING PROTEIN 86"/>
    <property type="match status" value="1"/>
</dbReference>
<evidence type="ECO:0000256" key="5">
    <source>
        <dbReference type="ARBA" id="ARBA00022553"/>
    </source>
</evidence>
<evidence type="ECO:0000256" key="7">
    <source>
        <dbReference type="ARBA" id="ARBA00023054"/>
    </source>
</evidence>